<evidence type="ECO:0000256" key="6">
    <source>
        <dbReference type="SAM" id="Phobius"/>
    </source>
</evidence>
<feature type="transmembrane region" description="Helical" evidence="6">
    <location>
        <begin position="30"/>
        <end position="49"/>
    </location>
</feature>
<gene>
    <name evidence="8" type="ORF">SAMN05216354_1923</name>
</gene>
<sequence length="421" mass="47839">MSTFPNILKWLNDVAYVWRQEMKQVFRDEGVLIFFIIVPLIYPLLYSWIYNNEVIHEVPVAVVDQSHSQLSRQFIRMCDASPDVHVTYYAEDLDDAQSLVSRQVVKGIYLIPEDFATKLNRMEQGTVSVYCDMALMLTYKAIYQTAMMVSQQMGAEIQKQVSGNYTAREDMITTRPLDFEDVPIFNPSAGYGSSILPAVLILILQQTLVLGIGLAAGTARERNRYGDLIPIHPCYSGVGRIVSGKALAYLMVYAVMGAFLTLVVPRLFHFPQLASWQNMLAMMTPYVLACVFFGMTVSCLVRYRENVMLIVVFVSLPLLFLSGISWPQSNIPGYWQGVSWLFPSTYGVRAFVRMNTMGGTLGDVAPELRYLWIQVAAYMGAACLVYGHQLRLSNQHAKERLEYLRRKKAVRKQLKETIIKH</sequence>
<protein>
    <submittedName>
        <fullName evidence="8">ABC-2 type transport system permease protein</fullName>
    </submittedName>
</protein>
<reference evidence="8 9" key="1">
    <citation type="submission" date="2016-10" db="EMBL/GenBank/DDBJ databases">
        <authorList>
            <person name="de Groot N.N."/>
        </authorList>
    </citation>
    <scope>NUCLEOTIDE SEQUENCE [LARGE SCALE GENOMIC DNA]</scope>
    <source>
        <strain evidence="8 9">AR32</strain>
    </source>
</reference>
<evidence type="ECO:0000256" key="4">
    <source>
        <dbReference type="ARBA" id="ARBA00022989"/>
    </source>
</evidence>
<keyword evidence="2" id="KW-1003">Cell membrane</keyword>
<evidence type="ECO:0000256" key="5">
    <source>
        <dbReference type="ARBA" id="ARBA00023136"/>
    </source>
</evidence>
<dbReference type="Proteomes" id="UP000236735">
    <property type="component" value="Unassembled WGS sequence"/>
</dbReference>
<evidence type="ECO:0000313" key="9">
    <source>
        <dbReference type="Proteomes" id="UP000236735"/>
    </source>
</evidence>
<keyword evidence="5 6" id="KW-0472">Membrane</keyword>
<dbReference type="RefSeq" id="WP_036909499.1">
    <property type="nucleotide sequence ID" value="NZ_FNUV01000004.1"/>
</dbReference>
<dbReference type="AlphaFoldDB" id="A0A1H5VG26"/>
<name>A0A1H5VG26_XYLRU</name>
<evidence type="ECO:0000256" key="2">
    <source>
        <dbReference type="ARBA" id="ARBA00022475"/>
    </source>
</evidence>
<comment type="subcellular location">
    <subcellularLocation>
        <location evidence="1">Cell membrane</location>
        <topology evidence="1">Multi-pass membrane protein</topology>
    </subcellularLocation>
</comment>
<feature type="transmembrane region" description="Helical" evidence="6">
    <location>
        <begin position="370"/>
        <end position="388"/>
    </location>
</feature>
<dbReference type="Gene3D" id="3.40.1710.10">
    <property type="entry name" value="abc type-2 transporter like domain"/>
    <property type="match status" value="1"/>
</dbReference>
<feature type="domain" description="ABC-2 type transporter transmembrane" evidence="7">
    <location>
        <begin position="31"/>
        <end position="383"/>
    </location>
</feature>
<keyword evidence="4 6" id="KW-1133">Transmembrane helix</keyword>
<dbReference type="EMBL" id="FNUV01000004">
    <property type="protein sequence ID" value="SEF85768.1"/>
    <property type="molecule type" value="Genomic_DNA"/>
</dbReference>
<evidence type="ECO:0000256" key="1">
    <source>
        <dbReference type="ARBA" id="ARBA00004651"/>
    </source>
</evidence>
<organism evidence="8 9">
    <name type="scientific">Xylanibacter ruminicola</name>
    <name type="common">Prevotella ruminicola</name>
    <dbReference type="NCBI Taxonomy" id="839"/>
    <lineage>
        <taxon>Bacteria</taxon>
        <taxon>Pseudomonadati</taxon>
        <taxon>Bacteroidota</taxon>
        <taxon>Bacteroidia</taxon>
        <taxon>Bacteroidales</taxon>
        <taxon>Prevotellaceae</taxon>
        <taxon>Xylanibacter</taxon>
    </lineage>
</organism>
<feature type="transmembrane region" description="Helical" evidence="6">
    <location>
        <begin position="280"/>
        <end position="300"/>
    </location>
</feature>
<evidence type="ECO:0000313" key="8">
    <source>
        <dbReference type="EMBL" id="SEF85768.1"/>
    </source>
</evidence>
<feature type="transmembrane region" description="Helical" evidence="6">
    <location>
        <begin position="195"/>
        <end position="216"/>
    </location>
</feature>
<feature type="transmembrane region" description="Helical" evidence="6">
    <location>
        <begin position="246"/>
        <end position="268"/>
    </location>
</feature>
<dbReference type="InterPro" id="IPR013525">
    <property type="entry name" value="ABC2_TM"/>
</dbReference>
<dbReference type="InterPro" id="IPR051449">
    <property type="entry name" value="ABC-2_transporter_component"/>
</dbReference>
<dbReference type="PANTHER" id="PTHR30294:SF46">
    <property type="entry name" value="ABC TRANSPORTER PERMEASE"/>
    <property type="match status" value="1"/>
</dbReference>
<accession>A0A1H5VG26</accession>
<keyword evidence="3 6" id="KW-0812">Transmembrane</keyword>
<evidence type="ECO:0000256" key="3">
    <source>
        <dbReference type="ARBA" id="ARBA00022692"/>
    </source>
</evidence>
<dbReference type="Pfam" id="PF12698">
    <property type="entry name" value="ABC2_membrane_3"/>
    <property type="match status" value="1"/>
</dbReference>
<evidence type="ECO:0000259" key="7">
    <source>
        <dbReference type="Pfam" id="PF12698"/>
    </source>
</evidence>
<feature type="transmembrane region" description="Helical" evidence="6">
    <location>
        <begin position="307"/>
        <end position="326"/>
    </location>
</feature>
<dbReference type="PANTHER" id="PTHR30294">
    <property type="entry name" value="MEMBRANE COMPONENT OF ABC TRANSPORTER YHHJ-RELATED"/>
    <property type="match status" value="1"/>
</dbReference>
<dbReference type="GO" id="GO:0140359">
    <property type="term" value="F:ABC-type transporter activity"/>
    <property type="evidence" value="ECO:0007669"/>
    <property type="project" value="InterPro"/>
</dbReference>
<proteinExistence type="predicted"/>
<dbReference type="GO" id="GO:0005886">
    <property type="term" value="C:plasma membrane"/>
    <property type="evidence" value="ECO:0007669"/>
    <property type="project" value="UniProtKB-SubCell"/>
</dbReference>